<evidence type="ECO:0000313" key="1">
    <source>
        <dbReference type="EMBL" id="CAG8768458.1"/>
    </source>
</evidence>
<comment type="caution">
    <text evidence="1">The sequence shown here is derived from an EMBL/GenBank/DDBJ whole genome shotgun (WGS) entry which is preliminary data.</text>
</comment>
<dbReference type="Proteomes" id="UP000789901">
    <property type="component" value="Unassembled WGS sequence"/>
</dbReference>
<reference evidence="1 2" key="1">
    <citation type="submission" date="2021-06" db="EMBL/GenBank/DDBJ databases">
        <authorList>
            <person name="Kallberg Y."/>
            <person name="Tangrot J."/>
            <person name="Rosling A."/>
        </authorList>
    </citation>
    <scope>NUCLEOTIDE SEQUENCE [LARGE SCALE GENOMIC DNA]</scope>
    <source>
        <strain evidence="1 2">120-4 pot B 10/14</strain>
    </source>
</reference>
<keyword evidence="2" id="KW-1185">Reference proteome</keyword>
<accession>A0ABN7VGG1</accession>
<protein>
    <submittedName>
        <fullName evidence="1">20450_t:CDS:1</fullName>
    </submittedName>
</protein>
<dbReference type="EMBL" id="CAJVQB010014448">
    <property type="protein sequence ID" value="CAG8768458.1"/>
    <property type="molecule type" value="Genomic_DNA"/>
</dbReference>
<organism evidence="1 2">
    <name type="scientific">Gigaspora margarita</name>
    <dbReference type="NCBI Taxonomy" id="4874"/>
    <lineage>
        <taxon>Eukaryota</taxon>
        <taxon>Fungi</taxon>
        <taxon>Fungi incertae sedis</taxon>
        <taxon>Mucoromycota</taxon>
        <taxon>Glomeromycotina</taxon>
        <taxon>Glomeromycetes</taxon>
        <taxon>Diversisporales</taxon>
        <taxon>Gigasporaceae</taxon>
        <taxon>Gigaspora</taxon>
    </lineage>
</organism>
<proteinExistence type="predicted"/>
<gene>
    <name evidence="1" type="ORF">GMARGA_LOCUS18253</name>
</gene>
<sequence length="427" mass="49439">MKNTNLYALYGVYIENCAKNLGFYDLLNQAIYEPIEFINAKNIILKLQHMDVNPIAKIISQAFHKLSIAPNDLLLSGILDVENIIVRHTLIREELEKISLWKTVDEQIQYTPLDKRLIEFILEVQQNPFVNIQEGKNQSLFSSTKDLLWRTPEYIMQSPSINESTWEHDVLDPIVKYITYDLEEDIFIKWDSVTSKASQRRNGAKGPIKKNDIFGVHKIGSYEWEILLGEVSNGPFNDTIQAQSHTFDDHIKLGKCAKDALDDALNFFNLNYSTKPQNFNIFKEINTFLIHAHGMSLELFILDQKFEPFFRLRRLSNISIPYKPGTIGGIIDLVQSLQIFRNMLIHSLSQMKEIVKTQPQFNDKENSKPCKMSEDTLSELPSFRKKFKKLSKRASLNLFNNANIASVTKSMLVYEQQNNKFDEIKSF</sequence>
<evidence type="ECO:0000313" key="2">
    <source>
        <dbReference type="Proteomes" id="UP000789901"/>
    </source>
</evidence>
<name>A0ABN7VGG1_GIGMA</name>
<feature type="non-terminal residue" evidence="1">
    <location>
        <position position="427"/>
    </location>
</feature>